<comment type="caution">
    <text evidence="2">The sequence shown here is derived from an EMBL/GenBank/DDBJ whole genome shotgun (WGS) entry which is preliminary data.</text>
</comment>
<proteinExistence type="predicted"/>
<dbReference type="InterPro" id="IPR007712">
    <property type="entry name" value="RelE/ParE_toxin"/>
</dbReference>
<protein>
    <submittedName>
        <fullName evidence="2">Type II toxin-antitoxin system RelE/ParE family toxin</fullName>
    </submittedName>
</protein>
<dbReference type="Gene3D" id="3.30.2310.20">
    <property type="entry name" value="RelE-like"/>
    <property type="match status" value="1"/>
</dbReference>
<evidence type="ECO:0000313" key="2">
    <source>
        <dbReference type="EMBL" id="MCD7138626.1"/>
    </source>
</evidence>
<dbReference type="RefSeq" id="WP_231795674.1">
    <property type="nucleotide sequence ID" value="NZ_JACIVH010000042.1"/>
</dbReference>
<organism evidence="2 3">
    <name type="scientific">Limosilactobacillus balticus</name>
    <dbReference type="NCBI Taxonomy" id="2759747"/>
    <lineage>
        <taxon>Bacteria</taxon>
        <taxon>Bacillati</taxon>
        <taxon>Bacillota</taxon>
        <taxon>Bacilli</taxon>
        <taxon>Lactobacillales</taxon>
        <taxon>Lactobacillaceae</taxon>
        <taxon>Limosilactobacillus</taxon>
    </lineage>
</organism>
<keyword evidence="3" id="KW-1185">Reference proteome</keyword>
<name>A0ABS8RC77_9LACO</name>
<gene>
    <name evidence="2" type="ORF">LTY59_05270</name>
</gene>
<dbReference type="Pfam" id="PF05016">
    <property type="entry name" value="ParE_toxin"/>
    <property type="match status" value="1"/>
</dbReference>
<evidence type="ECO:0000313" key="3">
    <source>
        <dbReference type="Proteomes" id="UP001200032"/>
    </source>
</evidence>
<evidence type="ECO:0000256" key="1">
    <source>
        <dbReference type="ARBA" id="ARBA00022649"/>
    </source>
</evidence>
<dbReference type="InterPro" id="IPR035093">
    <property type="entry name" value="RelE/ParE_toxin_dom_sf"/>
</dbReference>
<dbReference type="Proteomes" id="UP001200032">
    <property type="component" value="Unassembled WGS sequence"/>
</dbReference>
<dbReference type="EMBL" id="JAJPDJ010000059">
    <property type="protein sequence ID" value="MCD7138626.1"/>
    <property type="molecule type" value="Genomic_DNA"/>
</dbReference>
<keyword evidence="1" id="KW-1277">Toxin-antitoxin system</keyword>
<dbReference type="SUPFAM" id="SSF143011">
    <property type="entry name" value="RelE-like"/>
    <property type="match status" value="1"/>
</dbReference>
<sequence>MVGESMKIRYTRQFGDSLEQIINYWQNKLQLSSITISCFTDHISQKIDLLTDFPQMGTDITDLYQFNQTTYRLLIGHSYEIFYRIDKENNSIIVGSIFSTAQVKVKF</sequence>
<accession>A0ABS8RC77</accession>
<reference evidence="2 3" key="1">
    <citation type="submission" date="2021-12" db="EMBL/GenBank/DDBJ databases">
        <title>A phylogenomic analysis of Limosilactobacillus reuteri reveals ancient and stable evolutionary relationships with rodents and birds and zoonotic transmission to humans.</title>
        <authorList>
            <person name="Li F."/>
            <person name="Li X."/>
            <person name="Cheng C."/>
            <person name="Tollenaar S."/>
            <person name="Zhang J.S."/>
            <person name="Simpson D."/>
            <person name="Tasseva G."/>
            <person name="Perez-Munoz M.E."/>
            <person name="Frese S."/>
            <person name="Gaenzle M.G."/>
            <person name="Walter J."/>
            <person name="Zheng J."/>
        </authorList>
    </citation>
    <scope>NUCLEOTIDE SEQUENCE [LARGE SCALE GENOMIC DNA]</scope>
    <source>
        <strain evidence="2 3">WF-AF5-A</strain>
    </source>
</reference>